<name>A0ACC2G8U4_DALPE</name>
<proteinExistence type="predicted"/>
<comment type="caution">
    <text evidence="1">The sequence shown here is derived from an EMBL/GenBank/DDBJ whole genome shotgun (WGS) entry which is preliminary data.</text>
</comment>
<gene>
    <name evidence="1" type="ORF">DPEC_G00200600</name>
</gene>
<sequence>MDWYLTGDVVIKATPADRLTSLPQSSARRVRDEDPPLFSRKRFTGGSEERAGETENEKRHWQESYRGQTGPRSSGVAPNRTGIHGKASARIAEYRCDC</sequence>
<reference evidence="1" key="1">
    <citation type="submission" date="2021-05" db="EMBL/GenBank/DDBJ databases">
        <authorList>
            <person name="Pan Q."/>
            <person name="Jouanno E."/>
            <person name="Zahm M."/>
            <person name="Klopp C."/>
            <person name="Cabau C."/>
            <person name="Louis A."/>
            <person name="Berthelot C."/>
            <person name="Parey E."/>
            <person name="Roest Crollius H."/>
            <person name="Montfort J."/>
            <person name="Robinson-Rechavi M."/>
            <person name="Bouchez O."/>
            <person name="Lampietro C."/>
            <person name="Lopez Roques C."/>
            <person name="Donnadieu C."/>
            <person name="Postlethwait J."/>
            <person name="Bobe J."/>
            <person name="Dillon D."/>
            <person name="Chandos A."/>
            <person name="von Hippel F."/>
            <person name="Guiguen Y."/>
        </authorList>
    </citation>
    <scope>NUCLEOTIDE SEQUENCE</scope>
    <source>
        <strain evidence="1">YG-Jan2019</strain>
    </source>
</reference>
<keyword evidence="2" id="KW-1185">Reference proteome</keyword>
<accession>A0ACC2G8U4</accession>
<evidence type="ECO:0000313" key="1">
    <source>
        <dbReference type="EMBL" id="KAJ8000032.1"/>
    </source>
</evidence>
<dbReference type="EMBL" id="CM055743">
    <property type="protein sequence ID" value="KAJ8000032.1"/>
    <property type="molecule type" value="Genomic_DNA"/>
</dbReference>
<dbReference type="Proteomes" id="UP001157502">
    <property type="component" value="Chromosome 16"/>
</dbReference>
<organism evidence="1 2">
    <name type="scientific">Dallia pectoralis</name>
    <name type="common">Alaska blackfish</name>
    <dbReference type="NCBI Taxonomy" id="75939"/>
    <lineage>
        <taxon>Eukaryota</taxon>
        <taxon>Metazoa</taxon>
        <taxon>Chordata</taxon>
        <taxon>Craniata</taxon>
        <taxon>Vertebrata</taxon>
        <taxon>Euteleostomi</taxon>
        <taxon>Actinopterygii</taxon>
        <taxon>Neopterygii</taxon>
        <taxon>Teleostei</taxon>
        <taxon>Protacanthopterygii</taxon>
        <taxon>Esociformes</taxon>
        <taxon>Umbridae</taxon>
        <taxon>Dallia</taxon>
    </lineage>
</organism>
<protein>
    <submittedName>
        <fullName evidence="1">Uncharacterized protein</fullName>
    </submittedName>
</protein>
<evidence type="ECO:0000313" key="2">
    <source>
        <dbReference type="Proteomes" id="UP001157502"/>
    </source>
</evidence>